<dbReference type="CDD" id="cd03139">
    <property type="entry name" value="GATase1_PfpI_2"/>
    <property type="match status" value="1"/>
</dbReference>
<protein>
    <submittedName>
        <fullName evidence="2">DJ-1/PfpI family protein</fullName>
        <ecNumber evidence="2">4.2.1.-</ecNumber>
    </submittedName>
</protein>
<sequence>MKDIAFVLYPGFTVLDMVGPLQVLSALPAFAPEYRVVVLGEGKSPVPTDTPLGVLASHTFDEVPEPYAVFLPGGTVPTITAMADEQLLARIRSMAEHAEIVGSVCTGSLILGAAGLLEGRRATTHWMCRDLLAKFGATPVAERWVRDGKVLTGAGVSAGIDLALHLVQELAGEEIARQVQLMIEYDPQPPLGGIDWTEVDIAARRPLLDGWLHAGLADHPKLLSELIGS</sequence>
<evidence type="ECO:0000313" key="3">
    <source>
        <dbReference type="Proteomes" id="UP001589810"/>
    </source>
</evidence>
<dbReference type="PANTHER" id="PTHR43130">
    <property type="entry name" value="ARAC-FAMILY TRANSCRIPTIONAL REGULATOR"/>
    <property type="match status" value="1"/>
</dbReference>
<dbReference type="Pfam" id="PF01965">
    <property type="entry name" value="DJ-1_PfpI"/>
    <property type="match status" value="1"/>
</dbReference>
<dbReference type="InterPro" id="IPR029062">
    <property type="entry name" value="Class_I_gatase-like"/>
</dbReference>
<evidence type="ECO:0000259" key="1">
    <source>
        <dbReference type="Pfam" id="PF01965"/>
    </source>
</evidence>
<dbReference type="InterPro" id="IPR002818">
    <property type="entry name" value="DJ-1/PfpI"/>
</dbReference>
<dbReference type="InterPro" id="IPR052158">
    <property type="entry name" value="INH-QAR"/>
</dbReference>
<keyword evidence="2" id="KW-0456">Lyase</keyword>
<keyword evidence="3" id="KW-1185">Reference proteome</keyword>
<organism evidence="2 3">
    <name type="scientific">Kutzneria chonburiensis</name>
    <dbReference type="NCBI Taxonomy" id="1483604"/>
    <lineage>
        <taxon>Bacteria</taxon>
        <taxon>Bacillati</taxon>
        <taxon>Actinomycetota</taxon>
        <taxon>Actinomycetes</taxon>
        <taxon>Pseudonocardiales</taxon>
        <taxon>Pseudonocardiaceae</taxon>
        <taxon>Kutzneria</taxon>
    </lineage>
</organism>
<name>A0ABV6N1I1_9PSEU</name>
<dbReference type="Gene3D" id="3.40.50.880">
    <property type="match status" value="1"/>
</dbReference>
<evidence type="ECO:0000313" key="2">
    <source>
        <dbReference type="EMBL" id="MFC0546332.1"/>
    </source>
</evidence>
<accession>A0ABV6N1I1</accession>
<dbReference type="SUPFAM" id="SSF52317">
    <property type="entry name" value="Class I glutamine amidotransferase-like"/>
    <property type="match status" value="1"/>
</dbReference>
<dbReference type="GO" id="GO:0016829">
    <property type="term" value="F:lyase activity"/>
    <property type="evidence" value="ECO:0007669"/>
    <property type="project" value="UniProtKB-KW"/>
</dbReference>
<dbReference type="Proteomes" id="UP001589810">
    <property type="component" value="Unassembled WGS sequence"/>
</dbReference>
<comment type="caution">
    <text evidence="2">The sequence shown here is derived from an EMBL/GenBank/DDBJ whole genome shotgun (WGS) entry which is preliminary data.</text>
</comment>
<proteinExistence type="predicted"/>
<dbReference type="EMBL" id="JBHLUD010000013">
    <property type="protein sequence ID" value="MFC0546332.1"/>
    <property type="molecule type" value="Genomic_DNA"/>
</dbReference>
<gene>
    <name evidence="2" type="ORF">ACFFH7_32785</name>
</gene>
<dbReference type="EC" id="4.2.1.-" evidence="2"/>
<reference evidence="2 3" key="1">
    <citation type="submission" date="2024-09" db="EMBL/GenBank/DDBJ databases">
        <authorList>
            <person name="Sun Q."/>
            <person name="Mori K."/>
        </authorList>
    </citation>
    <scope>NUCLEOTIDE SEQUENCE [LARGE SCALE GENOMIC DNA]</scope>
    <source>
        <strain evidence="2 3">TBRC 1432</strain>
    </source>
</reference>
<dbReference type="PANTHER" id="PTHR43130:SF2">
    <property type="entry name" value="DJ-1_PFPI DOMAIN-CONTAINING PROTEIN"/>
    <property type="match status" value="1"/>
</dbReference>
<feature type="domain" description="DJ-1/PfpI" evidence="1">
    <location>
        <begin position="3"/>
        <end position="168"/>
    </location>
</feature>
<dbReference type="RefSeq" id="WP_273936586.1">
    <property type="nucleotide sequence ID" value="NZ_CP097263.1"/>
</dbReference>